<name>A0ACC1MAY0_9HYPO</name>
<sequence>MPNLDGIQSTRLIRGMGYGAPIVALTAFSEESNRKECMESGMDEFLAKPIRRSALKSVLTKFATIYEEKGEKGEMS</sequence>
<keyword evidence="2" id="KW-1185">Reference proteome</keyword>
<protein>
    <submittedName>
        <fullName evidence="1">Uncharacterized protein</fullName>
    </submittedName>
</protein>
<evidence type="ECO:0000313" key="1">
    <source>
        <dbReference type="EMBL" id="KAJ2955878.1"/>
    </source>
</evidence>
<reference evidence="1" key="1">
    <citation type="submission" date="2022-08" db="EMBL/GenBank/DDBJ databases">
        <title>Genome Sequence of Lecanicillium fungicola.</title>
        <authorList>
            <person name="Buettner E."/>
        </authorList>
    </citation>
    <scope>NUCLEOTIDE SEQUENCE</scope>
    <source>
        <strain evidence="1">Babe33</strain>
    </source>
</reference>
<organism evidence="1 2">
    <name type="scientific">Zarea fungicola</name>
    <dbReference type="NCBI Taxonomy" id="93591"/>
    <lineage>
        <taxon>Eukaryota</taxon>
        <taxon>Fungi</taxon>
        <taxon>Dikarya</taxon>
        <taxon>Ascomycota</taxon>
        <taxon>Pezizomycotina</taxon>
        <taxon>Sordariomycetes</taxon>
        <taxon>Hypocreomycetidae</taxon>
        <taxon>Hypocreales</taxon>
        <taxon>Cordycipitaceae</taxon>
        <taxon>Zarea</taxon>
    </lineage>
</organism>
<comment type="caution">
    <text evidence="1">The sequence shown here is derived from an EMBL/GenBank/DDBJ whole genome shotgun (WGS) entry which is preliminary data.</text>
</comment>
<dbReference type="Proteomes" id="UP001143910">
    <property type="component" value="Unassembled WGS sequence"/>
</dbReference>
<proteinExistence type="predicted"/>
<accession>A0ACC1MAY0</accession>
<evidence type="ECO:0000313" key="2">
    <source>
        <dbReference type="Proteomes" id="UP001143910"/>
    </source>
</evidence>
<gene>
    <name evidence="1" type="ORF">NQ176_g11362</name>
</gene>
<dbReference type="EMBL" id="JANJQO010003809">
    <property type="protein sequence ID" value="KAJ2955878.1"/>
    <property type="molecule type" value="Genomic_DNA"/>
</dbReference>